<proteinExistence type="predicted"/>
<keyword evidence="8" id="KW-1185">Reference proteome</keyword>
<dbReference type="GO" id="GO:0005524">
    <property type="term" value="F:ATP binding"/>
    <property type="evidence" value="ECO:0007669"/>
    <property type="project" value="UniProtKB-UniRule"/>
</dbReference>
<comment type="caution">
    <text evidence="7">The sequence shown here is derived from an EMBL/GenBank/DDBJ whole genome shotgun (WGS) entry which is preliminary data.</text>
</comment>
<evidence type="ECO:0000256" key="1">
    <source>
        <dbReference type="ARBA" id="ARBA00022598"/>
    </source>
</evidence>
<dbReference type="Pfam" id="PF02222">
    <property type="entry name" value="ATP-grasp"/>
    <property type="match status" value="1"/>
</dbReference>
<keyword evidence="2 5" id="KW-0547">Nucleotide-binding</keyword>
<dbReference type="GO" id="GO:0006164">
    <property type="term" value="P:purine nucleotide biosynthetic process"/>
    <property type="evidence" value="ECO:0007669"/>
    <property type="project" value="UniProtKB-KW"/>
</dbReference>
<keyword evidence="4 5" id="KW-0067">ATP-binding</keyword>
<dbReference type="AlphaFoldDB" id="A0A6I4VU58"/>
<dbReference type="PROSITE" id="PS50975">
    <property type="entry name" value="ATP_GRASP"/>
    <property type="match status" value="1"/>
</dbReference>
<keyword evidence="3" id="KW-0658">Purine biosynthesis</keyword>
<evidence type="ECO:0000259" key="6">
    <source>
        <dbReference type="PROSITE" id="PS50975"/>
    </source>
</evidence>
<evidence type="ECO:0000313" key="7">
    <source>
        <dbReference type="EMBL" id="MXQ55329.1"/>
    </source>
</evidence>
<feature type="domain" description="ATP-grasp" evidence="6">
    <location>
        <begin position="113"/>
        <end position="304"/>
    </location>
</feature>
<reference evidence="7 8" key="1">
    <citation type="submission" date="2019-12" db="EMBL/GenBank/DDBJ databases">
        <title>Whole-genome analyses of novel actinobacteria.</title>
        <authorList>
            <person name="Sahin N."/>
            <person name="Saygin H."/>
        </authorList>
    </citation>
    <scope>NUCLEOTIDE SEQUENCE [LARGE SCALE GENOMIC DNA]</scope>
    <source>
        <strain evidence="7 8">KC615</strain>
    </source>
</reference>
<dbReference type="Gene3D" id="3.40.50.20">
    <property type="match status" value="1"/>
</dbReference>
<dbReference type="EMBL" id="WUUL01000013">
    <property type="protein sequence ID" value="MXQ55329.1"/>
    <property type="molecule type" value="Genomic_DNA"/>
</dbReference>
<accession>A0A6I4VU58</accession>
<dbReference type="Gene3D" id="3.30.1490.20">
    <property type="entry name" value="ATP-grasp fold, A domain"/>
    <property type="match status" value="1"/>
</dbReference>
<evidence type="ECO:0000256" key="3">
    <source>
        <dbReference type="ARBA" id="ARBA00022755"/>
    </source>
</evidence>
<keyword evidence="1" id="KW-0436">Ligase</keyword>
<protein>
    <submittedName>
        <fullName evidence="7">ATP-grasp domain-containing protein</fullName>
    </submittedName>
</protein>
<sequence length="403" mass="45177">MSILILNAVSHADCPYDELLGDLGEELVLLTDSKYADGFPKQKYAYIEAFDSYDVNSNVELRAIELYETYQYHTVIALKEMDIIRAASIRDWFDLKGQRSDSAEQYRDKVRMKEVAGKNGIPVTKFRRIHSSFDLIQFVQEHDFPVVVKPVTGRGSTGTSVLENKEALSRFIAQGVPLEIAVEKFVEGEVYHVDGIVQEGQLAFISASKYYDAPLHFHTTDYQGAFLLTPTSSIAERLVDMTKKLITSLATPEYTTFHAEWFHTPDDRIVLVEIASRTGGGRIAQMNEHAFGANLLEASLRLQCGKTVPVPSVEKQKNPDILAAWMILPPKNGTLLSLPTEQPPSFVVEYKSVGKIGQDYGDPVSQVDHIASFVVEGANEEELQKRAQAASDWFHERVSWDLN</sequence>
<dbReference type="Proteomes" id="UP000430692">
    <property type="component" value="Unassembled WGS sequence"/>
</dbReference>
<dbReference type="GO" id="GO:0016874">
    <property type="term" value="F:ligase activity"/>
    <property type="evidence" value="ECO:0007669"/>
    <property type="project" value="UniProtKB-KW"/>
</dbReference>
<evidence type="ECO:0000313" key="8">
    <source>
        <dbReference type="Proteomes" id="UP000430692"/>
    </source>
</evidence>
<dbReference type="InterPro" id="IPR013815">
    <property type="entry name" value="ATP_grasp_subdomain_1"/>
</dbReference>
<dbReference type="RefSeq" id="WP_160802680.1">
    <property type="nucleotide sequence ID" value="NZ_WUUL01000013.1"/>
</dbReference>
<dbReference type="InterPro" id="IPR052032">
    <property type="entry name" value="ATP-dep_AA_Ligase"/>
</dbReference>
<evidence type="ECO:0000256" key="4">
    <source>
        <dbReference type="ARBA" id="ARBA00022840"/>
    </source>
</evidence>
<gene>
    <name evidence="7" type="ORF">GSM42_16725</name>
</gene>
<dbReference type="InterPro" id="IPR011761">
    <property type="entry name" value="ATP-grasp"/>
</dbReference>
<dbReference type="SUPFAM" id="SSF56059">
    <property type="entry name" value="Glutathione synthetase ATP-binding domain-like"/>
    <property type="match status" value="1"/>
</dbReference>
<name>A0A6I4VU58_9BACL</name>
<evidence type="ECO:0000256" key="5">
    <source>
        <dbReference type="PROSITE-ProRule" id="PRU00409"/>
    </source>
</evidence>
<dbReference type="PANTHER" id="PTHR43585:SF2">
    <property type="entry name" value="ATP-GRASP ENZYME FSQD"/>
    <property type="match status" value="1"/>
</dbReference>
<dbReference type="Gene3D" id="3.30.470.20">
    <property type="entry name" value="ATP-grasp fold, B domain"/>
    <property type="match status" value="1"/>
</dbReference>
<organism evidence="7 8">
    <name type="scientific">Shimazuella alba</name>
    <dbReference type="NCBI Taxonomy" id="2690964"/>
    <lineage>
        <taxon>Bacteria</taxon>
        <taxon>Bacillati</taxon>
        <taxon>Bacillota</taxon>
        <taxon>Bacilli</taxon>
        <taxon>Bacillales</taxon>
        <taxon>Thermoactinomycetaceae</taxon>
        <taxon>Shimazuella</taxon>
    </lineage>
</organism>
<evidence type="ECO:0000256" key="2">
    <source>
        <dbReference type="ARBA" id="ARBA00022741"/>
    </source>
</evidence>
<dbReference type="PANTHER" id="PTHR43585">
    <property type="entry name" value="FUMIPYRROLE BIOSYNTHESIS PROTEIN C"/>
    <property type="match status" value="1"/>
</dbReference>
<dbReference type="InterPro" id="IPR003135">
    <property type="entry name" value="ATP-grasp_carboxylate-amine"/>
</dbReference>
<dbReference type="GO" id="GO:0046872">
    <property type="term" value="F:metal ion binding"/>
    <property type="evidence" value="ECO:0007669"/>
    <property type="project" value="InterPro"/>
</dbReference>